<dbReference type="InterPro" id="IPR033121">
    <property type="entry name" value="PEPTIDASE_A1"/>
</dbReference>
<dbReference type="FunFam" id="2.40.70.10:FF:000009">
    <property type="entry name" value="Aspartic proteinase A1"/>
    <property type="match status" value="1"/>
</dbReference>
<dbReference type="PANTHER" id="PTHR47966">
    <property type="entry name" value="BETA-SITE APP-CLEAVING ENZYME, ISOFORM A-RELATED"/>
    <property type="match status" value="1"/>
</dbReference>
<reference evidence="14" key="1">
    <citation type="submission" date="2025-08" db="UniProtKB">
        <authorList>
            <consortium name="RefSeq"/>
        </authorList>
    </citation>
    <scope>IDENTIFICATION</scope>
</reference>
<dbReference type="GO" id="GO:0005764">
    <property type="term" value="C:lysosome"/>
    <property type="evidence" value="ECO:0007669"/>
    <property type="project" value="TreeGrafter"/>
</dbReference>
<evidence type="ECO:0000256" key="2">
    <source>
        <dbReference type="ARBA" id="ARBA00022670"/>
    </source>
</evidence>
<evidence type="ECO:0000256" key="1">
    <source>
        <dbReference type="ARBA" id="ARBA00007447"/>
    </source>
</evidence>
<dbReference type="SUPFAM" id="SSF50630">
    <property type="entry name" value="Acid proteases"/>
    <property type="match status" value="1"/>
</dbReference>
<dbReference type="GO" id="GO:0006508">
    <property type="term" value="P:proteolysis"/>
    <property type="evidence" value="ECO:0007669"/>
    <property type="project" value="UniProtKB-KW"/>
</dbReference>
<evidence type="ECO:0000256" key="7">
    <source>
        <dbReference type="ARBA" id="ARBA00023180"/>
    </source>
</evidence>
<evidence type="ECO:0000256" key="5">
    <source>
        <dbReference type="ARBA" id="ARBA00022801"/>
    </source>
</evidence>
<dbReference type="Pfam" id="PF00026">
    <property type="entry name" value="Asp"/>
    <property type="match status" value="1"/>
</dbReference>
<dbReference type="InterPro" id="IPR001461">
    <property type="entry name" value="Aspartic_peptidase_A1"/>
</dbReference>
<evidence type="ECO:0000256" key="3">
    <source>
        <dbReference type="ARBA" id="ARBA00022729"/>
    </source>
</evidence>
<accession>A0A6P3DWN1</accession>
<dbReference type="KEGG" id="bim:100742346"/>
<dbReference type="PANTHER" id="PTHR47966:SF51">
    <property type="entry name" value="BETA-SITE APP-CLEAVING ENZYME, ISOFORM A-RELATED"/>
    <property type="match status" value="1"/>
</dbReference>
<dbReference type="AlphaFoldDB" id="A0A6P3DWN1"/>
<evidence type="ECO:0000313" key="13">
    <source>
        <dbReference type="Proteomes" id="UP000515180"/>
    </source>
</evidence>
<keyword evidence="3 11" id="KW-0732">Signal</keyword>
<dbReference type="Proteomes" id="UP000515180">
    <property type="component" value="Unplaced"/>
</dbReference>
<feature type="active site" evidence="8">
    <location>
        <position position="83"/>
    </location>
</feature>
<evidence type="ECO:0000256" key="8">
    <source>
        <dbReference type="PIRSR" id="PIRSR601461-1"/>
    </source>
</evidence>
<gene>
    <name evidence="14" type="primary">LOC100742346</name>
</gene>
<protein>
    <submittedName>
        <fullName evidence="14">Lysosomal aspartic protease</fullName>
    </submittedName>
</protein>
<evidence type="ECO:0000256" key="10">
    <source>
        <dbReference type="RuleBase" id="RU000454"/>
    </source>
</evidence>
<keyword evidence="7" id="KW-0325">Glycoprotein</keyword>
<sequence>MYRAALCLCACIALANADLQRITLHKMDSVRKQFKEYNTEVYQAHMVQGGFPQPEPLSNYLDAQYYGVISIGTPSQDFKVIFDTGSSNLWVPSQKCHLTNIACKLHHKYDNTKSSTYKKNGTDFAIRYGSGSLSGYLSTDVVNIAGLKVSDQTFAEALSEPGMAFVAAKFDGILGMAYSRIAVDGVTPVFYNMVKQGLVPQPVFSFYLNRNPDDKAGGELILGGSDPNHYEGPFTYVPVDRKGYWQFRMDGIKVGSQHLAICEKGCEAIADTGTSLIAGPVKEVEAINSAIGATNIAAGEAMVDCNSIPNLPTINFVLGGRSFPLTGKDYVLKVTQFGKTVCLSGFMGMDIPEPNGPLWILGDVFIGRYYTEFDMGNNRVGFAKAK</sequence>
<comment type="similarity">
    <text evidence="1 10">Belongs to the peptidase A1 family.</text>
</comment>
<dbReference type="RefSeq" id="XP_003489428.1">
    <property type="nucleotide sequence ID" value="XM_003489380.3"/>
</dbReference>
<feature type="signal peptide" evidence="11">
    <location>
        <begin position="1"/>
        <end position="17"/>
    </location>
</feature>
<feature type="domain" description="Peptidase A1" evidence="12">
    <location>
        <begin position="65"/>
        <end position="383"/>
    </location>
</feature>
<dbReference type="GO" id="GO:0004190">
    <property type="term" value="F:aspartic-type endopeptidase activity"/>
    <property type="evidence" value="ECO:0007669"/>
    <property type="project" value="UniProtKB-KW"/>
</dbReference>
<dbReference type="InterPro" id="IPR021109">
    <property type="entry name" value="Peptidase_aspartic_dom_sf"/>
</dbReference>
<evidence type="ECO:0000256" key="9">
    <source>
        <dbReference type="PIRSR" id="PIRSR601461-2"/>
    </source>
</evidence>
<dbReference type="Gene3D" id="2.40.70.10">
    <property type="entry name" value="Acid Proteases"/>
    <property type="match status" value="2"/>
</dbReference>
<evidence type="ECO:0000259" key="12">
    <source>
        <dbReference type="PROSITE" id="PS51767"/>
    </source>
</evidence>
<dbReference type="InterPro" id="IPR001969">
    <property type="entry name" value="Aspartic_peptidase_AS"/>
</dbReference>
<feature type="disulfide bond" evidence="9">
    <location>
        <begin position="305"/>
        <end position="342"/>
    </location>
</feature>
<dbReference type="PRINTS" id="PR00792">
    <property type="entry name" value="PEPSIN"/>
</dbReference>
<keyword evidence="13" id="KW-1185">Reference proteome</keyword>
<evidence type="ECO:0000256" key="6">
    <source>
        <dbReference type="ARBA" id="ARBA00023157"/>
    </source>
</evidence>
<organism evidence="13 14">
    <name type="scientific">Bombus impatiens</name>
    <name type="common">Bumblebee</name>
    <dbReference type="NCBI Taxonomy" id="132113"/>
    <lineage>
        <taxon>Eukaryota</taxon>
        <taxon>Metazoa</taxon>
        <taxon>Ecdysozoa</taxon>
        <taxon>Arthropoda</taxon>
        <taxon>Hexapoda</taxon>
        <taxon>Insecta</taxon>
        <taxon>Pterygota</taxon>
        <taxon>Neoptera</taxon>
        <taxon>Endopterygota</taxon>
        <taxon>Hymenoptera</taxon>
        <taxon>Apocrita</taxon>
        <taxon>Aculeata</taxon>
        <taxon>Apoidea</taxon>
        <taxon>Anthophila</taxon>
        <taxon>Apidae</taxon>
        <taxon>Bombus</taxon>
        <taxon>Pyrobombus</taxon>
    </lineage>
</organism>
<dbReference type="OMA" id="KGEYMIS"/>
<feature type="chain" id="PRO_5027701240" evidence="11">
    <location>
        <begin position="18"/>
        <end position="386"/>
    </location>
</feature>
<dbReference type="PROSITE" id="PS00141">
    <property type="entry name" value="ASP_PROTEASE"/>
    <property type="match status" value="2"/>
</dbReference>
<dbReference type="OrthoDB" id="771136at2759"/>
<evidence type="ECO:0000256" key="11">
    <source>
        <dbReference type="SAM" id="SignalP"/>
    </source>
</evidence>
<dbReference type="GeneID" id="100742346"/>
<evidence type="ECO:0000313" key="14">
    <source>
        <dbReference type="RefSeq" id="XP_003489428.1"/>
    </source>
</evidence>
<proteinExistence type="inferred from homology"/>
<dbReference type="FunFam" id="2.40.70.10:FF:000044">
    <property type="entry name" value="Lysosomal aspartic protease"/>
    <property type="match status" value="1"/>
</dbReference>
<dbReference type="PROSITE" id="PS51767">
    <property type="entry name" value="PEPTIDASE_A1"/>
    <property type="match status" value="1"/>
</dbReference>
<dbReference type="CTD" id="45268"/>
<keyword evidence="2 10" id="KW-0645">Protease</keyword>
<feature type="active site" evidence="8">
    <location>
        <position position="271"/>
    </location>
</feature>
<keyword evidence="5 10" id="KW-0378">Hydrolase</keyword>
<feature type="disulfide bond" evidence="9">
    <location>
        <begin position="96"/>
        <end position="103"/>
    </location>
</feature>
<keyword evidence="4 10" id="KW-0064">Aspartyl protease</keyword>
<keyword evidence="6 9" id="KW-1015">Disulfide bond</keyword>
<evidence type="ECO:0000256" key="4">
    <source>
        <dbReference type="ARBA" id="ARBA00022750"/>
    </source>
</evidence>
<name>A0A6P3DWN1_BOMIM</name>